<protein>
    <recommendedName>
        <fullName evidence="4">F-box associated domain-containing protein</fullName>
    </recommendedName>
</protein>
<dbReference type="InterPro" id="IPR011043">
    <property type="entry name" value="Gal_Oxase/kelch_b-propeller"/>
</dbReference>
<evidence type="ECO:0000313" key="2">
    <source>
        <dbReference type="EMBL" id="PIC15789.1"/>
    </source>
</evidence>
<feature type="region of interest" description="Disordered" evidence="1">
    <location>
        <begin position="18"/>
        <end position="64"/>
    </location>
</feature>
<keyword evidence="3" id="KW-1185">Reference proteome</keyword>
<dbReference type="AlphaFoldDB" id="A0A2G5SLJ1"/>
<comment type="caution">
    <text evidence="2">The sequence shown here is derived from an EMBL/GenBank/DDBJ whole genome shotgun (WGS) entry which is preliminary data.</text>
</comment>
<evidence type="ECO:0008006" key="4">
    <source>
        <dbReference type="Google" id="ProtNLM"/>
    </source>
</evidence>
<reference evidence="3" key="1">
    <citation type="submission" date="2017-10" db="EMBL/GenBank/DDBJ databases">
        <title>Rapid genome shrinkage in a self-fertile nematode reveals novel sperm competition proteins.</title>
        <authorList>
            <person name="Yin D."/>
            <person name="Schwarz E.M."/>
            <person name="Thomas C.G."/>
            <person name="Felde R.L."/>
            <person name="Korf I.F."/>
            <person name="Cutter A.D."/>
            <person name="Schartner C.M."/>
            <person name="Ralston E.J."/>
            <person name="Meyer B.J."/>
            <person name="Haag E.S."/>
        </authorList>
    </citation>
    <scope>NUCLEOTIDE SEQUENCE [LARGE SCALE GENOMIC DNA]</scope>
    <source>
        <strain evidence="3">JU1422</strain>
    </source>
</reference>
<dbReference type="EMBL" id="PDUG01000006">
    <property type="protein sequence ID" value="PIC15789.1"/>
    <property type="molecule type" value="Genomic_DNA"/>
</dbReference>
<gene>
    <name evidence="2" type="primary">Cnig_chr_X.g22630</name>
    <name evidence="2" type="ORF">B9Z55_022630</name>
</gene>
<evidence type="ECO:0000313" key="3">
    <source>
        <dbReference type="Proteomes" id="UP000230233"/>
    </source>
</evidence>
<proteinExistence type="predicted"/>
<name>A0A2G5SLJ1_9PELO</name>
<dbReference type="SUPFAM" id="SSF50965">
    <property type="entry name" value="Galactose oxidase, central domain"/>
    <property type="match status" value="1"/>
</dbReference>
<organism evidence="2 3">
    <name type="scientific">Caenorhabditis nigoni</name>
    <dbReference type="NCBI Taxonomy" id="1611254"/>
    <lineage>
        <taxon>Eukaryota</taxon>
        <taxon>Metazoa</taxon>
        <taxon>Ecdysozoa</taxon>
        <taxon>Nematoda</taxon>
        <taxon>Chromadorea</taxon>
        <taxon>Rhabditida</taxon>
        <taxon>Rhabditina</taxon>
        <taxon>Rhabditomorpha</taxon>
        <taxon>Rhabditoidea</taxon>
        <taxon>Rhabditidae</taxon>
        <taxon>Peloderinae</taxon>
        <taxon>Caenorhabditis</taxon>
    </lineage>
</organism>
<sequence length="367" mass="41996">MDPSRIETSKTQCLMTNRTRRITHNESTANKHPDNGVFYSCEPAPTAPTSHPRRSRSCKSQPKTNYKRKMQIAKTVTDITYNPTLQDSPLSHWRHRKFVGITYGSDECFYCISDYDGKGTVMVFNQTSNTFCARYRLKIDGVPSFVISRSPNYFWILMEEDRGRSRKNIRMYSIQMDGRFLVGVVPSNYRQSVRGSYRAMATDEDVLLVFHGSNPVMMDIWHPTCDQKTIRLMDVRFKNFLPTFTIEDNLYAFSSNNIGQCDCSKIWEIDLSSSTDYPRKTEMACAGVEIPTGIFKDRHPMLLSYKTLTTIKDNGTGGYDIWSLAIANQTWTKCSVAIDSENCIHTVHKSGVVYLYGTNRNTGECSF</sequence>
<dbReference type="Proteomes" id="UP000230233">
    <property type="component" value="Chromosome X"/>
</dbReference>
<evidence type="ECO:0000256" key="1">
    <source>
        <dbReference type="SAM" id="MobiDB-lite"/>
    </source>
</evidence>
<accession>A0A2G5SLJ1</accession>